<feature type="transmembrane region" description="Helical" evidence="3">
    <location>
        <begin position="50"/>
        <end position="73"/>
    </location>
</feature>
<feature type="domain" description="Major facilitator superfamily (MFS) profile" evidence="4">
    <location>
        <begin position="299"/>
        <end position="522"/>
    </location>
</feature>
<dbReference type="PANTHER" id="PTHR23524">
    <property type="entry name" value="TRANSPORTER, PUTATIVE (AFU_ORTHOLOGUE AFUA_8G04850)-RELATED"/>
    <property type="match status" value="1"/>
</dbReference>
<keyword evidence="3" id="KW-1133">Transmembrane helix</keyword>
<dbReference type="EMBL" id="MPUK01000001">
    <property type="protein sequence ID" value="ONH69323.1"/>
    <property type="molecule type" value="Genomic_DNA"/>
</dbReference>
<feature type="transmembrane region" description="Helical" evidence="3">
    <location>
        <begin position="440"/>
        <end position="458"/>
    </location>
</feature>
<gene>
    <name evidence="6" type="ORF">BON22_0576</name>
    <name evidence="5" type="ORF">CYFA0S_01e05842g</name>
</gene>
<dbReference type="GO" id="GO:0022857">
    <property type="term" value="F:transmembrane transporter activity"/>
    <property type="evidence" value="ECO:0007669"/>
    <property type="project" value="InterPro"/>
</dbReference>
<protein>
    <submittedName>
        <fullName evidence="5">CYFA0S01e05842g1_1</fullName>
    </submittedName>
    <submittedName>
        <fullName evidence="6">Tetracycline resistance protein, class G</fullName>
    </submittedName>
</protein>
<reference evidence="5" key="1">
    <citation type="journal article" date="2014" name="Genome Announc.">
        <title>Genome sequence of the yeast Cyberlindnera fabianii (Hansenula fabianii).</title>
        <authorList>
            <person name="Freel K.C."/>
            <person name="Sarilar V."/>
            <person name="Neuveglise C."/>
            <person name="Devillers H."/>
            <person name="Friedrich A."/>
            <person name="Schacherer J."/>
        </authorList>
    </citation>
    <scope>NUCLEOTIDE SEQUENCE</scope>
    <source>
        <strain evidence="5">YJS4271</strain>
    </source>
</reference>
<dbReference type="AlphaFoldDB" id="A0A061ANR4"/>
<evidence type="ECO:0000259" key="4">
    <source>
        <dbReference type="PROSITE" id="PS50850"/>
    </source>
</evidence>
<evidence type="ECO:0000256" key="1">
    <source>
        <dbReference type="ARBA" id="ARBA00004141"/>
    </source>
</evidence>
<dbReference type="STRING" id="36022.A0A061ANR4"/>
<comment type="subcellular location">
    <subcellularLocation>
        <location evidence="1">Membrane</location>
        <topology evidence="1">Multi-pass membrane protein</topology>
    </subcellularLocation>
</comment>
<evidence type="ECO:0000313" key="6">
    <source>
        <dbReference type="EMBL" id="ONH69323.1"/>
    </source>
</evidence>
<dbReference type="InterPro" id="IPR036259">
    <property type="entry name" value="MFS_trans_sf"/>
</dbReference>
<keyword evidence="3" id="KW-0812">Transmembrane</keyword>
<evidence type="ECO:0000313" key="7">
    <source>
        <dbReference type="Proteomes" id="UP000189513"/>
    </source>
</evidence>
<feature type="transmembrane region" description="Helical" evidence="3">
    <location>
        <begin position="302"/>
        <end position="326"/>
    </location>
</feature>
<feature type="transmembrane region" description="Helical" evidence="3">
    <location>
        <begin position="186"/>
        <end position="206"/>
    </location>
</feature>
<evidence type="ECO:0000256" key="3">
    <source>
        <dbReference type="SAM" id="Phobius"/>
    </source>
</evidence>
<dbReference type="PANTHER" id="PTHR23524:SF1">
    <property type="entry name" value="MRH DOMAIN-CONTAINING PROTEIN-RELATED"/>
    <property type="match status" value="1"/>
</dbReference>
<dbReference type="SUPFAM" id="SSF103473">
    <property type="entry name" value="MFS general substrate transporter"/>
    <property type="match status" value="2"/>
</dbReference>
<evidence type="ECO:0000313" key="5">
    <source>
        <dbReference type="EMBL" id="CDR36950.1"/>
    </source>
</evidence>
<feature type="region of interest" description="Disordered" evidence="2">
    <location>
        <begin position="155"/>
        <end position="182"/>
    </location>
</feature>
<dbReference type="EMBL" id="LK052886">
    <property type="protein sequence ID" value="CDR36950.1"/>
    <property type="molecule type" value="Genomic_DNA"/>
</dbReference>
<reference evidence="6" key="3">
    <citation type="submission" date="2017-01" db="EMBL/GenBank/DDBJ databases">
        <authorList>
            <person name="Mah S.A."/>
            <person name="Swanson W.J."/>
            <person name="Moy G.W."/>
            <person name="Vacquier V.D."/>
        </authorList>
    </citation>
    <scope>NUCLEOTIDE SEQUENCE [LARGE SCALE GENOMIC DNA]</scope>
    <source>
        <strain evidence="6">65</strain>
    </source>
</reference>
<dbReference type="OMA" id="IPLFVNH"/>
<proteinExistence type="predicted"/>
<feature type="transmembrane region" description="Helical" evidence="3">
    <location>
        <begin position="12"/>
        <end position="30"/>
    </location>
</feature>
<feature type="transmembrane region" description="Helical" evidence="3">
    <location>
        <begin position="404"/>
        <end position="428"/>
    </location>
</feature>
<dbReference type="Pfam" id="PF07690">
    <property type="entry name" value="MFS_1"/>
    <property type="match status" value="1"/>
</dbReference>
<feature type="transmembrane region" description="Helical" evidence="3">
    <location>
        <begin position="379"/>
        <end position="398"/>
    </location>
</feature>
<dbReference type="PROSITE" id="PS50850">
    <property type="entry name" value="MFS"/>
    <property type="match status" value="1"/>
</dbReference>
<accession>A0A061ANR4</accession>
<name>A0A061ANR4_CYBFA</name>
<reference evidence="7" key="2">
    <citation type="journal article" date="2017" name="Genome Announc.">
        <title>Genome sequences of Cyberlindnera fabianii 65, Pichia kudriavzevii 129, and Saccharomyces cerevisiae 131 isolated from fermented masau fruits in Zimbabwe.</title>
        <authorList>
            <person name="van Rijswijck I.M.H."/>
            <person name="Derks M.F.L."/>
            <person name="Abee T."/>
            <person name="de Ridder D."/>
            <person name="Smid E.J."/>
        </authorList>
    </citation>
    <scope>NUCLEOTIDE SEQUENCE [LARGE SCALE GENOMIC DNA]</scope>
    <source>
        <strain evidence="7">65</strain>
    </source>
</reference>
<dbReference type="VEuPathDB" id="FungiDB:BON22_0576"/>
<feature type="transmembrane region" description="Helical" evidence="3">
    <location>
        <begin position="226"/>
        <end position="245"/>
    </location>
</feature>
<feature type="transmembrane region" description="Helical" evidence="3">
    <location>
        <begin position="346"/>
        <end position="372"/>
    </location>
</feature>
<dbReference type="Proteomes" id="UP000189513">
    <property type="component" value="Unassembled WGS sequence"/>
</dbReference>
<dbReference type="InterPro" id="IPR020846">
    <property type="entry name" value="MFS_dom"/>
</dbReference>
<organism evidence="5">
    <name type="scientific">Cyberlindnera fabianii</name>
    <name type="common">Yeast</name>
    <name type="synonym">Hansenula fabianii</name>
    <dbReference type="NCBI Taxonomy" id="36022"/>
    <lineage>
        <taxon>Eukaryota</taxon>
        <taxon>Fungi</taxon>
        <taxon>Dikarya</taxon>
        <taxon>Ascomycota</taxon>
        <taxon>Saccharomycotina</taxon>
        <taxon>Saccharomycetes</taxon>
        <taxon>Phaffomycetales</taxon>
        <taxon>Phaffomycetaceae</taxon>
        <taxon>Cyberlindnera</taxon>
    </lineage>
</organism>
<keyword evidence="7" id="KW-1185">Reference proteome</keyword>
<dbReference type="Gene3D" id="1.20.1250.20">
    <property type="entry name" value="MFS general substrate transporter like domains"/>
    <property type="match status" value="2"/>
</dbReference>
<evidence type="ECO:0000256" key="2">
    <source>
        <dbReference type="SAM" id="MobiDB-lite"/>
    </source>
</evidence>
<feature type="transmembrane region" description="Helical" evidence="3">
    <location>
        <begin position="111"/>
        <end position="129"/>
    </location>
</feature>
<feature type="transmembrane region" description="Helical" evidence="3">
    <location>
        <begin position="464"/>
        <end position="486"/>
    </location>
</feature>
<dbReference type="GO" id="GO:0016020">
    <property type="term" value="C:membrane"/>
    <property type="evidence" value="ECO:0007669"/>
    <property type="project" value="UniProtKB-SubCell"/>
</dbReference>
<dbReference type="OrthoDB" id="18110at2759"/>
<keyword evidence="3" id="KW-0472">Membrane</keyword>
<feature type="transmembrane region" description="Helical" evidence="3">
    <location>
        <begin position="80"/>
        <end position="99"/>
    </location>
</feature>
<sequence>MAYSKPYTKLNFVAFTAACFFTISFVVFMSSTQSFFLTDVLGISTKIGDYIGTLGFADELVSMSIAPFLGALSDKIGAKYINIAGVIIVGVSFFLYTTAKSVYPDLLFLRMIFAVGATASASMMTAMLAEMSASGFELSSLLRWGRNAPLIDNEAMPPSTETLDDASADSVGTIDAQEPPKRNGKLTSVIGMASGSGAVFAAMFYIPLPNKFAEVEPPAPALKHSYMVIGTIALACSTFLAYGLFSPKSLRIPFLSRYFSPYDDVLEGLDEEEDSAGYHKPKPYLELLKLGFGEARNKKIALAYLGGFVARSTTVTISVFIPLYVNSYYMKSGLCDATDRSSCREAYIQAAILTGIIHTVSLVFAPVFGFVCDKYGRKFGLIVTSLSGIIASLGYALVGNPRAPIIFIFSIIFGVSMIGTIITSMSLATDKQRDHNGAISGVYGFCGGIGILLISKVGGYFSDIWAGAPFIIMAIFHGALLAATLYKGDAYDVLISKLTGNNSYIALTDENNDDDEQEATVL</sequence>
<dbReference type="InterPro" id="IPR011701">
    <property type="entry name" value="MFS"/>
</dbReference>